<proteinExistence type="predicted"/>
<protein>
    <submittedName>
        <fullName evidence="1">Uncharacterized protein</fullName>
    </submittedName>
</protein>
<dbReference type="STRING" id="46223.SAMN05421852_10717"/>
<evidence type="ECO:0000313" key="2">
    <source>
        <dbReference type="Proteomes" id="UP000199545"/>
    </source>
</evidence>
<dbReference type="EMBL" id="FORR01000007">
    <property type="protein sequence ID" value="SFJ28971.1"/>
    <property type="molecule type" value="Genomic_DNA"/>
</dbReference>
<gene>
    <name evidence="1" type="ORF">SAMN05421852_10717</name>
</gene>
<dbReference type="OrthoDB" id="2691647at2"/>
<dbReference type="RefSeq" id="WP_093229575.1">
    <property type="nucleotide sequence ID" value="NZ_FORR01000007.1"/>
</dbReference>
<accession>A0A1I3Q6F5</accession>
<dbReference type="Pfam" id="PF14004">
    <property type="entry name" value="DUF4227"/>
    <property type="match status" value="1"/>
</dbReference>
<sequence>MMIFSVRIKRWLRFFILFILFTLLFYQVISFLSTFFESDDLNDKPQDGAIRVFAKNETSASSFVEEVKTRLQVFYWLGE</sequence>
<organism evidence="1 2">
    <name type="scientific">Thermoflavimicrobium dichotomicum</name>
    <dbReference type="NCBI Taxonomy" id="46223"/>
    <lineage>
        <taxon>Bacteria</taxon>
        <taxon>Bacillati</taxon>
        <taxon>Bacillota</taxon>
        <taxon>Bacilli</taxon>
        <taxon>Bacillales</taxon>
        <taxon>Thermoactinomycetaceae</taxon>
        <taxon>Thermoflavimicrobium</taxon>
    </lineage>
</organism>
<dbReference type="Proteomes" id="UP000199545">
    <property type="component" value="Unassembled WGS sequence"/>
</dbReference>
<dbReference type="InterPro" id="IPR025321">
    <property type="entry name" value="DUF4227"/>
</dbReference>
<reference evidence="1 2" key="1">
    <citation type="submission" date="2016-10" db="EMBL/GenBank/DDBJ databases">
        <authorList>
            <person name="de Groot N.N."/>
        </authorList>
    </citation>
    <scope>NUCLEOTIDE SEQUENCE [LARGE SCALE GENOMIC DNA]</scope>
    <source>
        <strain evidence="1 2">DSM 44778</strain>
    </source>
</reference>
<evidence type="ECO:0000313" key="1">
    <source>
        <dbReference type="EMBL" id="SFJ28971.1"/>
    </source>
</evidence>
<name>A0A1I3Q6F5_9BACL</name>
<dbReference type="AlphaFoldDB" id="A0A1I3Q6F5"/>
<keyword evidence="2" id="KW-1185">Reference proteome</keyword>